<feature type="domain" description="Cytokinin glycosidase" evidence="1">
    <location>
        <begin position="1"/>
        <end position="205"/>
    </location>
</feature>
<evidence type="ECO:0000259" key="1">
    <source>
        <dbReference type="Pfam" id="PF02027"/>
    </source>
</evidence>
<reference evidence="2 3" key="1">
    <citation type="journal article" date="2018" name="Sci. Rep.">
        <title>Rhizobium tumorigenes sp. nov., a novel plant tumorigenic bacterium isolated from cane gall tumors on thornless blackberry.</title>
        <authorList>
            <person name="Kuzmanovi N."/>
            <person name="Smalla K."/>
            <person name="Gronow S."/>
            <person name="PuBawska J."/>
        </authorList>
    </citation>
    <scope>NUCLEOTIDE SEQUENCE [LARGE SCALE GENOMIC DNA]</scope>
    <source>
        <strain evidence="2 3">1078</strain>
    </source>
</reference>
<keyword evidence="2" id="KW-0614">Plasmid</keyword>
<dbReference type="Pfam" id="PF02027">
    <property type="entry name" value="RolB_RolC"/>
    <property type="match status" value="1"/>
</dbReference>
<gene>
    <name evidence="2" type="ORF">PR017_22755</name>
</gene>
<accession>A0AAF1K9P3</accession>
<protein>
    <submittedName>
        <fullName evidence="2">RolB family protein</fullName>
    </submittedName>
</protein>
<dbReference type="AlphaFoldDB" id="A0AAF1K9P3"/>
<keyword evidence="3" id="KW-1185">Reference proteome</keyword>
<sequence>MAVSSWAVRDFSLISREAELKVRLEQARTDFRAMLTDIVYFNRSSENPNEFDDEYILTNQAITFVYVNQATAMACAFNRFLPSSSSNCGAVATQIPPWLLSSQQLNHILQERCDQGGLVNYYNGPQANTSFLAIFTSSVFVRFGTERINGESYGFYSRHGNYTEEGEDDEDEDTQIYEEHEDHEVQAREVQIGNLIHYPIFAFGTGHFSL</sequence>
<proteinExistence type="predicted"/>
<organism evidence="2 3">
    <name type="scientific">Rhizobium tumorigenes</name>
    <dbReference type="NCBI Taxonomy" id="2041385"/>
    <lineage>
        <taxon>Bacteria</taxon>
        <taxon>Pseudomonadati</taxon>
        <taxon>Pseudomonadota</taxon>
        <taxon>Alphaproteobacteria</taxon>
        <taxon>Hyphomicrobiales</taxon>
        <taxon>Rhizobiaceae</taxon>
        <taxon>Rhizobium/Agrobacterium group</taxon>
        <taxon>Rhizobium</taxon>
    </lineage>
</organism>
<dbReference type="InterPro" id="IPR006064">
    <property type="entry name" value="Glycosidase"/>
</dbReference>
<dbReference type="KEGG" id="rtu:PR017_22755"/>
<name>A0AAF1K9P3_9HYPH</name>
<evidence type="ECO:0000313" key="3">
    <source>
        <dbReference type="Proteomes" id="UP000249499"/>
    </source>
</evidence>
<evidence type="ECO:0000313" key="2">
    <source>
        <dbReference type="EMBL" id="WFR98189.1"/>
    </source>
</evidence>
<dbReference type="Proteomes" id="UP000249499">
    <property type="component" value="Plasmid pTi1078"/>
</dbReference>
<dbReference type="RefSeq" id="WP_111219456.1">
    <property type="nucleotide sequence ID" value="NZ_CP117257.1"/>
</dbReference>
<geneLocation type="plasmid" evidence="2 3">
    <name>pTi1078</name>
</geneLocation>
<reference evidence="3" key="2">
    <citation type="journal article" date="2023" name="MicrobiologyOpen">
        <title>Genomics of the tumorigenes clade of the family Rhizobiaceae and description of Rhizobium rhododendri sp. nov.</title>
        <authorList>
            <person name="Kuzmanovic N."/>
            <person name="diCenzo G.C."/>
            <person name="Bunk B."/>
            <person name="Sproeer C."/>
            <person name="Fruehling A."/>
            <person name="Neumann-Schaal M."/>
            <person name="Overmann J."/>
            <person name="Smalla K."/>
        </authorList>
    </citation>
    <scope>NUCLEOTIDE SEQUENCE [LARGE SCALE GENOMIC DNA]</scope>
    <source>
        <strain evidence="3">1078</strain>
        <plasmid evidence="3">pTi1078</plasmid>
    </source>
</reference>
<dbReference type="EMBL" id="CP117257">
    <property type="protein sequence ID" value="WFR98189.1"/>
    <property type="molecule type" value="Genomic_DNA"/>
</dbReference>